<organism evidence="3 4">
    <name type="scientific">Hyaloperonospora arabidopsidis (strain Emoy2)</name>
    <name type="common">Downy mildew agent</name>
    <name type="synonym">Peronospora arabidopsidis</name>
    <dbReference type="NCBI Taxonomy" id="559515"/>
    <lineage>
        <taxon>Eukaryota</taxon>
        <taxon>Sar</taxon>
        <taxon>Stramenopiles</taxon>
        <taxon>Oomycota</taxon>
        <taxon>Peronosporomycetes</taxon>
        <taxon>Peronosporales</taxon>
        <taxon>Peronosporaceae</taxon>
        <taxon>Hyaloperonospora</taxon>
    </lineage>
</organism>
<evidence type="ECO:0000313" key="4">
    <source>
        <dbReference type="Proteomes" id="UP000011713"/>
    </source>
</evidence>
<sequence>MLEMNESVVGHLGGSLRCLDCVFVDWETKVSGSAVALEGRKEMGSCSFFRRHSWRRRTEIVGFNLFTTFSYKYDLNGWYTCSDTTFSDEGSSPGGIAECAVYRAPLCYPGICETPPWVDSTVDIFVKQFPATFEDPAIATNVWFVQGGPGYSSSSLESSMTYLNYLLEGKVNIFTMDHRGTGRSTRLDCVSAQATTTGSPFSSEVDLSEVSACAQDLKYKFGDLSSFSMTTAATDIATFIPKYTNGKSTIVYGISYGTALVERLMHLKNPTVTGYVLDGVHTTTAASEDKFPYVSTADRDVGEVGDAFLELCIDDDECSRYFKAENLSTSLRHLIEKFDKEPNSTCAQLVSTQGAQTGSTPSSSLRGALGWMLLDSTWRAFISPVVYRLTHCTEGDRLVLTQLLPSFKSFAEARTQDTAYMSTLLSNLIIFSEMWETPAPSLRLLKKRLTHATMYAGYYTELYKMNKLYCAFSKEKSPTCDGLELDNNGSSTIIYERDRYWNKTSVIPRHASVLLLSSKLDAQTPHKYAKALFEGLVGSNKELVTFEYATHGTVMTTPFGESGEMCGMNLLASYVKSGGNLDRLDKSCLDKMPALNLTISIDDRTAYLGTQDVYDGKTTRAGTSLSS</sequence>
<evidence type="ECO:0000259" key="2">
    <source>
        <dbReference type="Pfam" id="PF08386"/>
    </source>
</evidence>
<dbReference type="InterPro" id="IPR029058">
    <property type="entry name" value="AB_hydrolase_fold"/>
</dbReference>
<protein>
    <recommendedName>
        <fullName evidence="2">Peptidase S33 tripeptidyl aminopeptidase-like C-terminal domain-containing protein</fullName>
    </recommendedName>
</protein>
<dbReference type="SUPFAM" id="SSF53474">
    <property type="entry name" value="alpha/beta-Hydrolases"/>
    <property type="match status" value="1"/>
</dbReference>
<comment type="similarity">
    <text evidence="1">Belongs to the AB hydrolase superfamily.</text>
</comment>
<dbReference type="PANTHER" id="PTHR43039">
    <property type="entry name" value="ESTERASE-RELATED"/>
    <property type="match status" value="1"/>
</dbReference>
<dbReference type="EMBL" id="JH598375">
    <property type="status" value="NOT_ANNOTATED_CDS"/>
    <property type="molecule type" value="Genomic_DNA"/>
</dbReference>
<evidence type="ECO:0000256" key="1">
    <source>
        <dbReference type="ARBA" id="ARBA00008645"/>
    </source>
</evidence>
<dbReference type="Pfam" id="PF08386">
    <property type="entry name" value="Abhydrolase_4"/>
    <property type="match status" value="1"/>
</dbReference>
<dbReference type="Gene3D" id="3.40.50.1820">
    <property type="entry name" value="alpha/beta hydrolase"/>
    <property type="match status" value="1"/>
</dbReference>
<name>M4BLA0_HYAAE</name>
<dbReference type="eggNOG" id="ENOG502SIRQ">
    <property type="taxonomic scope" value="Eukaryota"/>
</dbReference>
<dbReference type="InterPro" id="IPR013595">
    <property type="entry name" value="Pept_S33_TAP-like_C"/>
</dbReference>
<evidence type="ECO:0000313" key="3">
    <source>
        <dbReference type="EnsemblProtists" id="HpaP807185"/>
    </source>
</evidence>
<dbReference type="InParanoid" id="M4BLA0"/>
<proteinExistence type="inferred from homology"/>
<keyword evidence="4" id="KW-1185">Reference proteome</keyword>
<dbReference type="EnsemblProtists" id="HpaT807185">
    <property type="protein sequence ID" value="HpaP807185"/>
    <property type="gene ID" value="HpaG807185"/>
</dbReference>
<feature type="domain" description="Peptidase S33 tripeptidyl aminopeptidase-like C-terminal" evidence="2">
    <location>
        <begin position="508"/>
        <end position="588"/>
    </location>
</feature>
<dbReference type="VEuPathDB" id="FungiDB:HpaG807185"/>
<dbReference type="OMA" id="VYNELWA"/>
<dbReference type="Proteomes" id="UP000011713">
    <property type="component" value="Unassembled WGS sequence"/>
</dbReference>
<reference evidence="3" key="2">
    <citation type="submission" date="2015-06" db="UniProtKB">
        <authorList>
            <consortium name="EnsemblProtists"/>
        </authorList>
    </citation>
    <scope>IDENTIFICATION</scope>
    <source>
        <strain evidence="3">Emoy2</strain>
    </source>
</reference>
<accession>M4BLA0</accession>
<dbReference type="HOGENOM" id="CLU_017880_2_0_1"/>
<dbReference type="AlphaFoldDB" id="M4BLA0"/>
<reference evidence="4" key="1">
    <citation type="journal article" date="2010" name="Science">
        <title>Signatures of adaptation to obligate biotrophy in the Hyaloperonospora arabidopsidis genome.</title>
        <authorList>
            <person name="Baxter L."/>
            <person name="Tripathy S."/>
            <person name="Ishaque N."/>
            <person name="Boot N."/>
            <person name="Cabral A."/>
            <person name="Kemen E."/>
            <person name="Thines M."/>
            <person name="Ah-Fong A."/>
            <person name="Anderson R."/>
            <person name="Badejoko W."/>
            <person name="Bittner-Eddy P."/>
            <person name="Boore J.L."/>
            <person name="Chibucos M.C."/>
            <person name="Coates M."/>
            <person name="Dehal P."/>
            <person name="Delehaunty K."/>
            <person name="Dong S."/>
            <person name="Downton P."/>
            <person name="Dumas B."/>
            <person name="Fabro G."/>
            <person name="Fronick C."/>
            <person name="Fuerstenberg S.I."/>
            <person name="Fulton L."/>
            <person name="Gaulin E."/>
            <person name="Govers F."/>
            <person name="Hughes L."/>
            <person name="Humphray S."/>
            <person name="Jiang R.H."/>
            <person name="Judelson H."/>
            <person name="Kamoun S."/>
            <person name="Kyung K."/>
            <person name="Meijer H."/>
            <person name="Minx P."/>
            <person name="Morris P."/>
            <person name="Nelson J."/>
            <person name="Phuntumart V."/>
            <person name="Qutob D."/>
            <person name="Rehmany A."/>
            <person name="Rougon-Cardoso A."/>
            <person name="Ryden P."/>
            <person name="Torto-Alalibo T."/>
            <person name="Studholme D."/>
            <person name="Wang Y."/>
            <person name="Win J."/>
            <person name="Wood J."/>
            <person name="Clifton S.W."/>
            <person name="Rogers J."/>
            <person name="Van den Ackerveken G."/>
            <person name="Jones J.D."/>
            <person name="McDowell J.M."/>
            <person name="Beynon J."/>
            <person name="Tyler B.M."/>
        </authorList>
    </citation>
    <scope>NUCLEOTIDE SEQUENCE [LARGE SCALE GENOMIC DNA]</scope>
    <source>
        <strain evidence="4">Emoy2</strain>
    </source>
</reference>